<dbReference type="Pfam" id="PF19147">
    <property type="entry name" value="DUF5829"/>
    <property type="match status" value="1"/>
</dbReference>
<dbReference type="AlphaFoldDB" id="A0A1G8A7V1"/>
<proteinExistence type="predicted"/>
<dbReference type="Proteomes" id="UP000199706">
    <property type="component" value="Unassembled WGS sequence"/>
</dbReference>
<evidence type="ECO:0000313" key="2">
    <source>
        <dbReference type="Proteomes" id="UP000199706"/>
    </source>
</evidence>
<reference evidence="1 2" key="1">
    <citation type="submission" date="2016-10" db="EMBL/GenBank/DDBJ databases">
        <authorList>
            <person name="de Groot N.N."/>
        </authorList>
    </citation>
    <scope>NUCLEOTIDE SEQUENCE [LARGE SCALE GENOMIC DNA]</scope>
    <source>
        <strain evidence="1 2">LMG 2247</strain>
    </source>
</reference>
<dbReference type="RefSeq" id="WP_143016628.1">
    <property type="nucleotide sequence ID" value="NZ_CADERL010000020.1"/>
</dbReference>
<evidence type="ECO:0008006" key="3">
    <source>
        <dbReference type="Google" id="ProtNLM"/>
    </source>
</evidence>
<protein>
    <recommendedName>
        <fullName evidence="3">Glyoxalase-like domain-containing protein</fullName>
    </recommendedName>
</protein>
<organism evidence="1 2">
    <name type="scientific">Paraburkholderia phenazinium</name>
    <dbReference type="NCBI Taxonomy" id="60549"/>
    <lineage>
        <taxon>Bacteria</taxon>
        <taxon>Pseudomonadati</taxon>
        <taxon>Pseudomonadota</taxon>
        <taxon>Betaproteobacteria</taxon>
        <taxon>Burkholderiales</taxon>
        <taxon>Burkholderiaceae</taxon>
        <taxon>Paraburkholderia</taxon>
    </lineage>
</organism>
<name>A0A1G8A7V1_9BURK</name>
<evidence type="ECO:0000313" key="1">
    <source>
        <dbReference type="EMBL" id="SDH17008.1"/>
    </source>
</evidence>
<dbReference type="InterPro" id="IPR043869">
    <property type="entry name" value="DUF5829"/>
</dbReference>
<dbReference type="OrthoDB" id="8780782at2"/>
<accession>A0A1G8A7V1</accession>
<sequence>MKAPAVHLNHIYTYVDANTLNAIARSEFMQNEFSAMEVSTIAAGDDRTWTGIYLTGANTYIELFSPSRAPLSLERVGDTGIGLSVENVGDIERVAKCLEKFGGTGISSLFERKVDGNRVPWFWNLPLVGFPEGEAEPFCAWVMEVDRDFLKRSRGSLRADEEGISRKQYNAAKFQPTRFMKDIDEVTLALNEFESVSFGRQLVALGYALEIRDGVDTLIGPDITFRLIKASPVARGVTQLKINLLKERIDPEILTFGQGATLHFGADRTAIMSFSPAD</sequence>
<dbReference type="EMBL" id="FNCJ01000007">
    <property type="protein sequence ID" value="SDH17008.1"/>
    <property type="molecule type" value="Genomic_DNA"/>
</dbReference>
<dbReference type="SUPFAM" id="SSF54593">
    <property type="entry name" value="Glyoxalase/Bleomycin resistance protein/Dihydroxybiphenyl dioxygenase"/>
    <property type="match status" value="1"/>
</dbReference>
<gene>
    <name evidence="1" type="ORF">SAMN05216466_107340</name>
</gene>
<dbReference type="InterPro" id="IPR029068">
    <property type="entry name" value="Glyas_Bleomycin-R_OHBP_Dase"/>
</dbReference>